<dbReference type="Gene3D" id="3.90.1150.10">
    <property type="entry name" value="Aspartate Aminotransferase, domain 1"/>
    <property type="match status" value="1"/>
</dbReference>
<feature type="domain" description="Aminotransferase class V" evidence="2">
    <location>
        <begin position="55"/>
        <end position="358"/>
    </location>
</feature>
<evidence type="ECO:0000259" key="2">
    <source>
        <dbReference type="Pfam" id="PF00266"/>
    </source>
</evidence>
<evidence type="ECO:0000256" key="1">
    <source>
        <dbReference type="ARBA" id="ARBA00022898"/>
    </source>
</evidence>
<organism evidence="3 4">
    <name type="scientific">Halalkalibaculum roseum</name>
    <dbReference type="NCBI Taxonomy" id="2709311"/>
    <lineage>
        <taxon>Bacteria</taxon>
        <taxon>Pseudomonadati</taxon>
        <taxon>Balneolota</taxon>
        <taxon>Balneolia</taxon>
        <taxon>Balneolales</taxon>
        <taxon>Balneolaceae</taxon>
        <taxon>Halalkalibaculum</taxon>
    </lineage>
</organism>
<dbReference type="InterPro" id="IPR015421">
    <property type="entry name" value="PyrdxlP-dep_Trfase_major"/>
</dbReference>
<dbReference type="InterPro" id="IPR015424">
    <property type="entry name" value="PyrdxlP-dep_Trfase"/>
</dbReference>
<gene>
    <name evidence="3" type="ORF">G3570_02525</name>
</gene>
<dbReference type="Pfam" id="PF00266">
    <property type="entry name" value="Aminotran_5"/>
    <property type="match status" value="1"/>
</dbReference>
<dbReference type="Proteomes" id="UP000473278">
    <property type="component" value="Unassembled WGS sequence"/>
</dbReference>
<accession>A0A6M1SJL3</accession>
<proteinExistence type="predicted"/>
<keyword evidence="4" id="KW-1185">Reference proteome</keyword>
<dbReference type="PANTHER" id="PTHR43586">
    <property type="entry name" value="CYSTEINE DESULFURASE"/>
    <property type="match status" value="1"/>
</dbReference>
<comment type="caution">
    <text evidence="3">The sequence shown here is derived from an EMBL/GenBank/DDBJ whole genome shotgun (WGS) entry which is preliminary data.</text>
</comment>
<dbReference type="InterPro" id="IPR015422">
    <property type="entry name" value="PyrdxlP-dep_Trfase_small"/>
</dbReference>
<reference evidence="3 4" key="1">
    <citation type="submission" date="2020-02" db="EMBL/GenBank/DDBJ databases">
        <title>Balneolaceae bacterium YR4-1, complete genome.</title>
        <authorList>
            <person name="Li Y."/>
            <person name="Wu S."/>
        </authorList>
    </citation>
    <scope>NUCLEOTIDE SEQUENCE [LARGE SCALE GENOMIC DNA]</scope>
    <source>
        <strain evidence="3 4">YR4-1</strain>
    </source>
</reference>
<evidence type="ECO:0000313" key="3">
    <source>
        <dbReference type="EMBL" id="NGP75491.1"/>
    </source>
</evidence>
<keyword evidence="3" id="KW-0808">Transferase</keyword>
<dbReference type="PANTHER" id="PTHR43586:SF15">
    <property type="entry name" value="BLR3095 PROTEIN"/>
    <property type="match status" value="1"/>
</dbReference>
<dbReference type="SUPFAM" id="SSF53383">
    <property type="entry name" value="PLP-dependent transferases"/>
    <property type="match status" value="1"/>
</dbReference>
<dbReference type="GO" id="GO:0008483">
    <property type="term" value="F:transaminase activity"/>
    <property type="evidence" value="ECO:0007669"/>
    <property type="project" value="UniProtKB-KW"/>
</dbReference>
<keyword evidence="3" id="KW-0032">Aminotransferase</keyword>
<dbReference type="EMBL" id="JAALLT010000001">
    <property type="protein sequence ID" value="NGP75491.1"/>
    <property type="molecule type" value="Genomic_DNA"/>
</dbReference>
<sequence length="386" mass="43896">MDCQKHLFSLPEDHHYLNCAYFSPILKSVEEAGKRGIEQKRTPWKVSPEHFFKDSDRLRSLFAQLVNAPKANRVAILPSASYGLSTVAKNLPRDTSKKIIVVGEQFPSNVYPWMRYCDETDAQLEIIKAPDKPKGRGKRWNEHILDAIDKNTLMVAIGNVHWTDGTLFDLISIGKKCREIGAFLVIDGTQSVGALPFDIQEIRPDALICAGYKWLMGPYSIALGYFGPRFREGIPLEEGWLDRKGSEDFAGLVNYVDEYQPGSIRFDVGERSNFILVPMMIKALEQLLEWEPKNIQNYCKDLTQQLVEELPQLGFQIEDTEWRSHHLFGIRLPEHISAKELQQNLTDHNIHVSVRGSAIRIAPNVYNEEEDIEALKNILKSSGSTS</sequence>
<keyword evidence="1" id="KW-0663">Pyridoxal phosphate</keyword>
<name>A0A6M1SJL3_9BACT</name>
<dbReference type="RefSeq" id="WP_165138837.1">
    <property type="nucleotide sequence ID" value="NZ_JAALLT010000001.1"/>
</dbReference>
<dbReference type="Gene3D" id="3.40.640.10">
    <property type="entry name" value="Type I PLP-dependent aspartate aminotransferase-like (Major domain)"/>
    <property type="match status" value="1"/>
</dbReference>
<dbReference type="AlphaFoldDB" id="A0A6M1SJL3"/>
<protein>
    <submittedName>
        <fullName evidence="3">Aminotransferase class V-fold PLP-dependent enzyme</fullName>
    </submittedName>
</protein>
<dbReference type="InterPro" id="IPR000192">
    <property type="entry name" value="Aminotrans_V_dom"/>
</dbReference>
<evidence type="ECO:0000313" key="4">
    <source>
        <dbReference type="Proteomes" id="UP000473278"/>
    </source>
</evidence>